<evidence type="ECO:0000313" key="6">
    <source>
        <dbReference type="EMBL" id="CCE66646.1"/>
    </source>
</evidence>
<accession>G8C2U8</accession>
<evidence type="ECO:0000259" key="5">
    <source>
        <dbReference type="PROSITE" id="PS50893"/>
    </source>
</evidence>
<keyword evidence="1" id="KW-0813">Transport</keyword>
<sequence length="498" mass="56142">MFKSLVLSTFSSLSVLSGIATSLVNNQLETKYQSLSAASFLTSNTSSKNTQSIPSHSAWYLMLNSGSFSYLTKLVNQLDIDSTPQPTQVASAGNFSSSAELYPQKLQQLVNSFLKDLSWTHLIAVLEEKKDTTENTQQNNNSTSNINTLFPDFKAKFLSLNHWVELSVFTLTVCILCAVALSASALYFCSNFNNLEKKEKLKWLIYHLLTQLPGWMLKYRRKLSQFAQYRELPKLAPLCSKDPDLLCLSNLSYSLENSEILKDINLKLQKAEFYAIIGANGAGKTTLLKQLAKLLTPSKGEILLNSRSLNSIKNRNFWARVAYIPQELTIPPDTPVYDFLLSSRFITLARTQRATPVDHLRVLKAIQNCQLQHLRWAKIGDLSGGQRQKVILASILVKDAELILLDEPTTFLDTANRAFLVNFFRKLHSQGKTIIANLHNFAEVNKLATQVIAMKGGRIHQIGKKDKLLTPSLLNELYDLTLPREKWNSLLWNTSLNY</sequence>
<organism evidence="6">
    <name type="scientific">Candidatus Mycoplasma haematominutum 'Birmingham 1'</name>
    <dbReference type="NCBI Taxonomy" id="1116213"/>
    <lineage>
        <taxon>Bacteria</taxon>
        <taxon>Bacillati</taxon>
        <taxon>Mycoplasmatota</taxon>
        <taxon>Mollicutes</taxon>
        <taxon>Mycoplasmataceae</taxon>
        <taxon>Mycoplasma</taxon>
    </lineage>
</organism>
<dbReference type="PANTHER" id="PTHR42734">
    <property type="entry name" value="METAL TRANSPORT SYSTEM ATP-BINDING PROTEIN TM_0124-RELATED"/>
    <property type="match status" value="1"/>
</dbReference>
<evidence type="ECO:0000256" key="1">
    <source>
        <dbReference type="ARBA" id="ARBA00022448"/>
    </source>
</evidence>
<dbReference type="HOGENOM" id="CLU_548375_0_0_14"/>
<keyword evidence="2" id="KW-0547">Nucleotide-binding</keyword>
<reference evidence="6" key="2">
    <citation type="submission" date="2011-11" db="EMBL/GenBank/DDBJ databases">
        <authorList>
            <person name="Barker E."/>
        </authorList>
    </citation>
    <scope>NUCLEOTIDE SEQUENCE</scope>
    <source>
        <strain evidence="6">Birmingham 1</strain>
    </source>
</reference>
<dbReference type="PATRIC" id="fig|1116213.3.peg.139"/>
<dbReference type="GO" id="GO:0016887">
    <property type="term" value="F:ATP hydrolysis activity"/>
    <property type="evidence" value="ECO:0007669"/>
    <property type="project" value="InterPro"/>
</dbReference>
<dbReference type="InterPro" id="IPR027417">
    <property type="entry name" value="P-loop_NTPase"/>
</dbReference>
<dbReference type="InterPro" id="IPR003593">
    <property type="entry name" value="AAA+_ATPase"/>
</dbReference>
<dbReference type="PROSITE" id="PS50893">
    <property type="entry name" value="ABC_TRANSPORTER_2"/>
    <property type="match status" value="1"/>
</dbReference>
<dbReference type="InterPro" id="IPR050153">
    <property type="entry name" value="Metal_Ion_Import_ABC"/>
</dbReference>
<proteinExistence type="predicted"/>
<dbReference type="Pfam" id="PF00005">
    <property type="entry name" value="ABC_tran"/>
    <property type="match status" value="1"/>
</dbReference>
<evidence type="ECO:0000256" key="2">
    <source>
        <dbReference type="ARBA" id="ARBA00022741"/>
    </source>
</evidence>
<dbReference type="SUPFAM" id="SSF52540">
    <property type="entry name" value="P-loop containing nucleoside triphosphate hydrolases"/>
    <property type="match status" value="1"/>
</dbReference>
<keyword evidence="3 6" id="KW-0067">ATP-binding</keyword>
<dbReference type="KEGG" id="mhb:MHM_01280"/>
<dbReference type="EMBL" id="HE613254">
    <property type="protein sequence ID" value="CCE66646.1"/>
    <property type="molecule type" value="Genomic_DNA"/>
</dbReference>
<dbReference type="SMART" id="SM00382">
    <property type="entry name" value="AAA"/>
    <property type="match status" value="1"/>
</dbReference>
<evidence type="ECO:0000256" key="3">
    <source>
        <dbReference type="ARBA" id="ARBA00022840"/>
    </source>
</evidence>
<name>G8C2U8_9MOLU</name>
<evidence type="ECO:0000256" key="4">
    <source>
        <dbReference type="SAM" id="Phobius"/>
    </source>
</evidence>
<dbReference type="InterPro" id="IPR017871">
    <property type="entry name" value="ABC_transporter-like_CS"/>
</dbReference>
<reference evidence="6" key="1">
    <citation type="submission" date="2011-11" db="EMBL/GenBank/DDBJ databases">
        <title>Complete genome sequence of Candidatus Mycoplasma haemominutum.</title>
        <authorList>
            <person name="Barker E.N."/>
            <person name="Darby A.C."/>
            <person name="Helps C.R."/>
            <person name="Peters I.R."/>
            <person name="Hughes M.A."/>
            <person name="Radford A.D."/>
            <person name="Novacco M."/>
            <person name="Boretti F."/>
            <person name="Hofmann-Lehmann R."/>
            <person name="Tasker S."/>
        </authorList>
    </citation>
    <scope>NUCLEOTIDE SEQUENCE</scope>
    <source>
        <strain evidence="6">Birmingham 1</strain>
    </source>
</reference>
<dbReference type="PROSITE" id="PS00211">
    <property type="entry name" value="ABC_TRANSPORTER_1"/>
    <property type="match status" value="1"/>
</dbReference>
<dbReference type="InterPro" id="IPR003439">
    <property type="entry name" value="ABC_transporter-like_ATP-bd"/>
</dbReference>
<keyword evidence="4" id="KW-0472">Membrane</keyword>
<feature type="domain" description="ABC transporter" evidence="5">
    <location>
        <begin position="246"/>
        <end position="481"/>
    </location>
</feature>
<dbReference type="Gene3D" id="3.40.50.300">
    <property type="entry name" value="P-loop containing nucleotide triphosphate hydrolases"/>
    <property type="match status" value="1"/>
</dbReference>
<dbReference type="OrthoDB" id="389713at2"/>
<keyword evidence="4" id="KW-1133">Transmembrane helix</keyword>
<keyword evidence="4" id="KW-0812">Transmembrane</keyword>
<dbReference type="AlphaFoldDB" id="G8C2U8"/>
<feature type="transmembrane region" description="Helical" evidence="4">
    <location>
        <begin position="166"/>
        <end position="189"/>
    </location>
</feature>
<gene>
    <name evidence="6" type="ORF">MHM_01280</name>
</gene>
<protein>
    <submittedName>
        <fullName evidence="6">Iron (III) dicitrate transport ATP-binding protein</fullName>
    </submittedName>
</protein>
<dbReference type="PANTHER" id="PTHR42734:SF20">
    <property type="entry name" value="ABC-TYPE IRON(III)-SIDEROPHORE TRANSPORT SYSTEM, ATPASE COMPONENT"/>
    <property type="match status" value="1"/>
</dbReference>
<dbReference type="GO" id="GO:0005524">
    <property type="term" value="F:ATP binding"/>
    <property type="evidence" value="ECO:0007669"/>
    <property type="project" value="UniProtKB-KW"/>
</dbReference>